<dbReference type="RefSeq" id="WP_346032538.1">
    <property type="nucleotide sequence ID" value="NZ_BAABHV010000009.1"/>
</dbReference>
<keyword evidence="1" id="KW-0732">Signal</keyword>
<evidence type="ECO:0000313" key="2">
    <source>
        <dbReference type="EMBL" id="GAA5053549.1"/>
    </source>
</evidence>
<evidence type="ECO:0000313" key="3">
    <source>
        <dbReference type="Proteomes" id="UP001500518"/>
    </source>
</evidence>
<reference evidence="3" key="1">
    <citation type="journal article" date="2019" name="Int. J. Syst. Evol. Microbiol.">
        <title>The Global Catalogue of Microorganisms (GCM) 10K type strain sequencing project: providing services to taxonomists for standard genome sequencing and annotation.</title>
        <authorList>
            <consortium name="The Broad Institute Genomics Platform"/>
            <consortium name="The Broad Institute Genome Sequencing Center for Infectious Disease"/>
            <person name="Wu L."/>
            <person name="Ma J."/>
        </authorList>
    </citation>
    <scope>NUCLEOTIDE SEQUENCE [LARGE SCALE GENOMIC DNA]</scope>
    <source>
        <strain evidence="3">JCM 18014</strain>
    </source>
</reference>
<accession>A0ABP9K933</accession>
<feature type="chain" id="PRO_5047516903" evidence="1">
    <location>
        <begin position="23"/>
        <end position="498"/>
    </location>
</feature>
<proteinExistence type="predicted"/>
<comment type="caution">
    <text evidence="2">The sequence shown here is derived from an EMBL/GenBank/DDBJ whole genome shotgun (WGS) entry which is preliminary data.</text>
</comment>
<sequence>MMRFFLPALTAATLLASSPAAACLYTQVPEPVGEASAAFFTGKMMQAGATVDIAVAGETRSAFDSDPRWGISSTTFHVIDRIKGRSPDRFTLLVAQATPDSRDPQPMHWVDENGRVTPFPYPVEAEYAIAGVRNLNSCHPGTLAVRSGETYLVFRDGEGRLLGRFALYDDLQTTAFPLVRAGLGTREGWLSMIPPLGAAESAASDGLDTIRPDRIRVRFAQPLPAREARRWLQQRGLLPYAVQVTDAALLDETRVPPEQASVDLVDRALGDAKKNAGAGPLSNLAHTMVLSLDPQTLENDALLRRHAWMVAEAGNRFRSGGEPRVAGFDLTGSPEAIARLRANPGDVTLIDGPLVDGALWMGLSGGTPADDDSYWRETTDSLLARLAAVAEDRPIPDAIDKPPEPEPDPFSYMDCIRFGREEAALLSHLPEVGRLDDLQVFADLEAAQCTTSNGTLSCRLAPSTTVRVLWAGWEGGFRVNPRGVTLTANADGLQCGGG</sequence>
<name>A0ABP9K933_9SPHN</name>
<dbReference type="Proteomes" id="UP001500518">
    <property type="component" value="Unassembled WGS sequence"/>
</dbReference>
<organism evidence="2 3">
    <name type="scientific">Erythrobacter westpacificensis</name>
    <dbReference type="NCBI Taxonomy" id="1055231"/>
    <lineage>
        <taxon>Bacteria</taxon>
        <taxon>Pseudomonadati</taxon>
        <taxon>Pseudomonadota</taxon>
        <taxon>Alphaproteobacteria</taxon>
        <taxon>Sphingomonadales</taxon>
        <taxon>Erythrobacteraceae</taxon>
        <taxon>Erythrobacter/Porphyrobacter group</taxon>
        <taxon>Erythrobacter</taxon>
    </lineage>
</organism>
<gene>
    <name evidence="2" type="ORF">GCM10023208_15620</name>
</gene>
<feature type="signal peptide" evidence="1">
    <location>
        <begin position="1"/>
        <end position="22"/>
    </location>
</feature>
<protein>
    <submittedName>
        <fullName evidence="2">Uncharacterized protein</fullName>
    </submittedName>
</protein>
<keyword evidence="3" id="KW-1185">Reference proteome</keyword>
<dbReference type="EMBL" id="BAABHV010000009">
    <property type="protein sequence ID" value="GAA5053549.1"/>
    <property type="molecule type" value="Genomic_DNA"/>
</dbReference>
<evidence type="ECO:0000256" key="1">
    <source>
        <dbReference type="SAM" id="SignalP"/>
    </source>
</evidence>